<dbReference type="AlphaFoldDB" id="A0A8S9NBE7"/>
<dbReference type="EMBL" id="QGKX02001621">
    <property type="protein sequence ID" value="KAF3499671.1"/>
    <property type="molecule type" value="Genomic_DNA"/>
</dbReference>
<evidence type="ECO:0000256" key="1">
    <source>
        <dbReference type="SAM" id="MobiDB-lite"/>
    </source>
</evidence>
<evidence type="ECO:0000313" key="2">
    <source>
        <dbReference type="EMBL" id="KAF3499671.1"/>
    </source>
</evidence>
<proteinExistence type="predicted"/>
<comment type="caution">
    <text evidence="2">The sequence shown here is derived from an EMBL/GenBank/DDBJ whole genome shotgun (WGS) entry which is preliminary data.</text>
</comment>
<organism evidence="2 3">
    <name type="scientific">Brassica cretica</name>
    <name type="common">Mustard</name>
    <dbReference type="NCBI Taxonomy" id="69181"/>
    <lineage>
        <taxon>Eukaryota</taxon>
        <taxon>Viridiplantae</taxon>
        <taxon>Streptophyta</taxon>
        <taxon>Embryophyta</taxon>
        <taxon>Tracheophyta</taxon>
        <taxon>Spermatophyta</taxon>
        <taxon>Magnoliopsida</taxon>
        <taxon>eudicotyledons</taxon>
        <taxon>Gunneridae</taxon>
        <taxon>Pentapetalae</taxon>
        <taxon>rosids</taxon>
        <taxon>malvids</taxon>
        <taxon>Brassicales</taxon>
        <taxon>Brassicaceae</taxon>
        <taxon>Brassiceae</taxon>
        <taxon>Brassica</taxon>
    </lineage>
</organism>
<evidence type="ECO:0000313" key="3">
    <source>
        <dbReference type="Proteomes" id="UP000712600"/>
    </source>
</evidence>
<gene>
    <name evidence="2" type="ORF">F2Q69_00043452</name>
</gene>
<name>A0A8S9NBE7_BRACR</name>
<sequence length="59" mass="5976">MKSAAAEDGGPAAARVPHARSGETSGGAYGFVRAPIEAFSVATDSSRREEHDGGLGCTR</sequence>
<feature type="compositionally biased region" description="Low complexity" evidence="1">
    <location>
        <begin position="1"/>
        <end position="14"/>
    </location>
</feature>
<protein>
    <submittedName>
        <fullName evidence="2">Uncharacterized protein</fullName>
    </submittedName>
</protein>
<reference evidence="2" key="1">
    <citation type="submission" date="2019-12" db="EMBL/GenBank/DDBJ databases">
        <title>Genome sequencing and annotation of Brassica cretica.</title>
        <authorList>
            <person name="Studholme D.J."/>
            <person name="Sarris P."/>
        </authorList>
    </citation>
    <scope>NUCLEOTIDE SEQUENCE</scope>
    <source>
        <strain evidence="2">PFS-109/04</strain>
        <tissue evidence="2">Leaf</tissue>
    </source>
</reference>
<dbReference type="Proteomes" id="UP000712600">
    <property type="component" value="Unassembled WGS sequence"/>
</dbReference>
<accession>A0A8S9NBE7</accession>
<feature type="region of interest" description="Disordered" evidence="1">
    <location>
        <begin position="1"/>
        <end position="59"/>
    </location>
</feature>